<proteinExistence type="predicted"/>
<reference evidence="1 2" key="1">
    <citation type="submission" date="2016-11" db="EMBL/GenBank/DDBJ databases">
        <authorList>
            <person name="Jaros S."/>
            <person name="Januszkiewicz K."/>
            <person name="Wedrychowicz H."/>
        </authorList>
    </citation>
    <scope>NUCLEOTIDE SEQUENCE [LARGE SCALE GENOMIC DNA]</scope>
    <source>
        <strain evidence="1 2">Con a/3</strain>
    </source>
</reference>
<dbReference type="InterPro" id="IPR014843">
    <property type="entry name" value="Him1/Fmp52"/>
</dbReference>
<protein>
    <submittedName>
        <fullName evidence="1">Uncharacterized protein</fullName>
    </submittedName>
</protein>
<dbReference type="InterPro" id="IPR036291">
    <property type="entry name" value="NAD(P)-bd_dom_sf"/>
</dbReference>
<dbReference type="Pfam" id="PF08732">
    <property type="entry name" value="HIM1"/>
    <property type="match status" value="1"/>
</dbReference>
<dbReference type="EMBL" id="MQMF01000003">
    <property type="protein sequence ID" value="OOE10762.1"/>
    <property type="molecule type" value="Genomic_DNA"/>
</dbReference>
<comment type="caution">
    <text evidence="1">The sequence shown here is derived from an EMBL/GenBank/DDBJ whole genome shotgun (WGS) entry which is preliminary data.</text>
</comment>
<dbReference type="OrthoDB" id="9798632at2"/>
<dbReference type="RefSeq" id="WP_077364399.1">
    <property type="nucleotide sequence ID" value="NZ_MQMF01000003.1"/>
</dbReference>
<dbReference type="Proteomes" id="UP000188597">
    <property type="component" value="Unassembled WGS sequence"/>
</dbReference>
<accession>A0A1V3G5Q7</accession>
<sequence length="220" mass="24801">MNEKTVILAGSSGLVGKEVVKQLIADQSCKEIILLVRIKSKIKHPKIKEILFDFTSPEYEIENVEADSMIICIGTTMKKAQTKERFKEVDLNIPVKLARLSIKLNVQNVAIISAMGADSKSSFFYNRVKGEMETQLISLKIKNLTIVRPSLLIGDRNEFRFGERFAEKVYSVVPYIFPKKYKPIDASNVAKAMIKASFAFSNKQVNIIENSAIHELSRNS</sequence>
<dbReference type="PANTHER" id="PTHR14097:SF7">
    <property type="entry name" value="OXIDOREDUCTASE HTATIP2"/>
    <property type="match status" value="1"/>
</dbReference>
<dbReference type="Gene3D" id="3.40.50.720">
    <property type="entry name" value="NAD(P)-binding Rossmann-like Domain"/>
    <property type="match status" value="1"/>
</dbReference>
<gene>
    <name evidence="1" type="ORF">UN64_15545</name>
</gene>
<dbReference type="SUPFAM" id="SSF51735">
    <property type="entry name" value="NAD(P)-binding Rossmann-fold domains"/>
    <property type="match status" value="1"/>
</dbReference>
<dbReference type="PANTHER" id="PTHR14097">
    <property type="entry name" value="OXIDOREDUCTASE HTATIP2"/>
    <property type="match status" value="1"/>
</dbReference>
<dbReference type="AlphaFoldDB" id="A0A1V3G5Q7"/>
<organism evidence="1 2">
    <name type="scientific">Fictibacillus arsenicus</name>
    <dbReference type="NCBI Taxonomy" id="255247"/>
    <lineage>
        <taxon>Bacteria</taxon>
        <taxon>Bacillati</taxon>
        <taxon>Bacillota</taxon>
        <taxon>Bacilli</taxon>
        <taxon>Bacillales</taxon>
        <taxon>Fictibacillaceae</taxon>
        <taxon>Fictibacillus</taxon>
    </lineage>
</organism>
<name>A0A1V3G5Q7_9BACL</name>
<evidence type="ECO:0000313" key="1">
    <source>
        <dbReference type="EMBL" id="OOE10762.1"/>
    </source>
</evidence>
<evidence type="ECO:0000313" key="2">
    <source>
        <dbReference type="Proteomes" id="UP000188597"/>
    </source>
</evidence>